<dbReference type="Proteomes" id="UP000231550">
    <property type="component" value="Unassembled WGS sequence"/>
</dbReference>
<protein>
    <submittedName>
        <fullName evidence="2">Uncharacterized protein</fullName>
    </submittedName>
</protein>
<reference evidence="2 3" key="1">
    <citation type="submission" date="2017-09" db="EMBL/GenBank/DDBJ databases">
        <title>Depth-based differentiation of microbial function through sediment-hosted aquifers and enrichment of novel symbionts in the deep terrestrial subsurface.</title>
        <authorList>
            <person name="Probst A.J."/>
            <person name="Ladd B."/>
            <person name="Jarett J.K."/>
            <person name="Geller-Mcgrath D.E."/>
            <person name="Sieber C.M."/>
            <person name="Emerson J.B."/>
            <person name="Anantharaman K."/>
            <person name="Thomas B.C."/>
            <person name="Malmstrom R."/>
            <person name="Stieglmeier M."/>
            <person name="Klingl A."/>
            <person name="Woyke T."/>
            <person name="Ryan C.M."/>
            <person name="Banfield J.F."/>
        </authorList>
    </citation>
    <scope>NUCLEOTIDE SEQUENCE [LARGE SCALE GENOMIC DNA]</scope>
    <source>
        <strain evidence="2">CG11_big_fil_rev_8_21_14_0_20_44_10</strain>
    </source>
</reference>
<sequence>MLISYEHLDIGIVWRPFVRIIKMRIIKKIGGAVCFLVAAVSFSLAINTVVDIGAGLIDGTSHFYRLLCIFCSMLAIVFFIAGEELWKNSH</sequence>
<name>A0A2H0KQX9_9BACT</name>
<feature type="transmembrane region" description="Helical" evidence="1">
    <location>
        <begin position="29"/>
        <end position="50"/>
    </location>
</feature>
<feature type="transmembrane region" description="Helical" evidence="1">
    <location>
        <begin position="62"/>
        <end position="81"/>
    </location>
</feature>
<proteinExistence type="predicted"/>
<keyword evidence="1" id="KW-0472">Membrane</keyword>
<dbReference type="EMBL" id="PCVN01000037">
    <property type="protein sequence ID" value="PIQ74552.1"/>
    <property type="molecule type" value="Genomic_DNA"/>
</dbReference>
<dbReference type="AlphaFoldDB" id="A0A2H0KQX9"/>
<evidence type="ECO:0000313" key="2">
    <source>
        <dbReference type="EMBL" id="PIQ74552.1"/>
    </source>
</evidence>
<evidence type="ECO:0000313" key="3">
    <source>
        <dbReference type="Proteomes" id="UP000231550"/>
    </source>
</evidence>
<accession>A0A2H0KQX9</accession>
<keyword evidence="1" id="KW-1133">Transmembrane helix</keyword>
<gene>
    <name evidence="2" type="ORF">COV85_01395</name>
</gene>
<keyword evidence="1" id="KW-0812">Transmembrane</keyword>
<comment type="caution">
    <text evidence="2">The sequence shown here is derived from an EMBL/GenBank/DDBJ whole genome shotgun (WGS) entry which is preliminary data.</text>
</comment>
<organism evidence="2 3">
    <name type="scientific">Candidatus Portnoybacteria bacterium CG11_big_fil_rev_8_21_14_0_20_44_10</name>
    <dbReference type="NCBI Taxonomy" id="1974818"/>
    <lineage>
        <taxon>Bacteria</taxon>
        <taxon>Candidatus Portnoyibacteriota</taxon>
    </lineage>
</organism>
<evidence type="ECO:0000256" key="1">
    <source>
        <dbReference type="SAM" id="Phobius"/>
    </source>
</evidence>